<sequence>MSEQVRQSLSSLMDDEADDLDLPRLMRAVEASPEVAQTWRRYHLAQAVLRRETSSIDWGCDISAGVMAALEDEDTYGQSAALSEAAKRSAARHPEWRQWMRSGALAASVAVAVVSGVQLYNAFPGEENVGDGVAAVVPSTAGRRTADIQPVSESIAVPSPAMSLSSRYSSPVAAYPAAVSSGNILRVSQPAQTPMQPLVNQGLLNPYLLHHAEMSAVGTRQGLLPLLRVSSLHQTSALER</sequence>
<dbReference type="InterPro" id="IPR005572">
    <property type="entry name" value="Anti-sigma_E_RseA_N"/>
</dbReference>
<dbReference type="Pfam" id="PF03872">
    <property type="entry name" value="RseA_N"/>
    <property type="match status" value="1"/>
</dbReference>
<organism evidence="2 3">
    <name type="scientific">Terasakiispira papahanaumokuakeensis</name>
    <dbReference type="NCBI Taxonomy" id="197479"/>
    <lineage>
        <taxon>Bacteria</taxon>
        <taxon>Pseudomonadati</taxon>
        <taxon>Pseudomonadota</taxon>
        <taxon>Gammaproteobacteria</taxon>
        <taxon>Oceanospirillales</taxon>
        <taxon>Terasakiispira</taxon>
    </lineage>
</organism>
<dbReference type="PANTHER" id="PTHR38104:SF1">
    <property type="entry name" value="ANTI-SIGMA-E FACTOR RSEA"/>
    <property type="match status" value="1"/>
</dbReference>
<dbReference type="InterPro" id="IPR052383">
    <property type="entry name" value="Anti-sigma-E_RseA-like"/>
</dbReference>
<dbReference type="RefSeq" id="WP_068998275.1">
    <property type="nucleotide sequence ID" value="NZ_MDTQ01000001.1"/>
</dbReference>
<dbReference type="SUPFAM" id="SSF89069">
    <property type="entry name" value="N-terminal, cytoplasmic domain of anti-sigmaE factor RseA"/>
    <property type="match status" value="1"/>
</dbReference>
<comment type="caution">
    <text evidence="2">The sequence shown here is derived from an EMBL/GenBank/DDBJ whole genome shotgun (WGS) entry which is preliminary data.</text>
</comment>
<dbReference type="Gene3D" id="1.10.10.880">
    <property type="entry name" value="Anti sigma-E protein RseA, N-terminal domain"/>
    <property type="match status" value="1"/>
</dbReference>
<name>A0A1E2V9V9_9GAMM</name>
<proteinExistence type="predicted"/>
<accession>A0A1E2V9V9</accession>
<evidence type="ECO:0000313" key="3">
    <source>
        <dbReference type="Proteomes" id="UP000094291"/>
    </source>
</evidence>
<evidence type="ECO:0000259" key="1">
    <source>
        <dbReference type="Pfam" id="PF03872"/>
    </source>
</evidence>
<keyword evidence="3" id="KW-1185">Reference proteome</keyword>
<reference evidence="2 3" key="1">
    <citation type="submission" date="2016-08" db="EMBL/GenBank/DDBJ databases">
        <authorList>
            <person name="Seilhamer J.J."/>
        </authorList>
    </citation>
    <scope>NUCLEOTIDE SEQUENCE [LARGE SCALE GENOMIC DNA]</scope>
    <source>
        <strain evidence="2 3">PH27A</strain>
    </source>
</reference>
<dbReference type="CDD" id="cd16328">
    <property type="entry name" value="RseA_N"/>
    <property type="match status" value="1"/>
</dbReference>
<dbReference type="OrthoDB" id="5734981at2"/>
<protein>
    <recommendedName>
        <fullName evidence="1">Anti sigma-E protein RseA N-terminal domain-containing protein</fullName>
    </recommendedName>
</protein>
<feature type="domain" description="Anti sigma-E protein RseA N-terminal" evidence="1">
    <location>
        <begin position="7"/>
        <end position="85"/>
    </location>
</feature>
<dbReference type="Proteomes" id="UP000094291">
    <property type="component" value="Unassembled WGS sequence"/>
</dbReference>
<dbReference type="InterPro" id="IPR036147">
    <property type="entry name" value="Anti-sigma_E_RseA_N_sf"/>
</dbReference>
<dbReference type="PANTHER" id="PTHR38104">
    <property type="match status" value="1"/>
</dbReference>
<dbReference type="STRING" id="197479.BFW38_09690"/>
<dbReference type="GO" id="GO:0016989">
    <property type="term" value="F:sigma factor antagonist activity"/>
    <property type="evidence" value="ECO:0007669"/>
    <property type="project" value="InterPro"/>
</dbReference>
<gene>
    <name evidence="2" type="ORF">BFW38_09690</name>
</gene>
<dbReference type="EMBL" id="MDTQ01000001">
    <property type="protein sequence ID" value="ODC03771.1"/>
    <property type="molecule type" value="Genomic_DNA"/>
</dbReference>
<evidence type="ECO:0000313" key="2">
    <source>
        <dbReference type="EMBL" id="ODC03771.1"/>
    </source>
</evidence>
<dbReference type="AlphaFoldDB" id="A0A1E2V9V9"/>